<dbReference type="PROSITE" id="PS01186">
    <property type="entry name" value="EGF_2"/>
    <property type="match status" value="3"/>
</dbReference>
<dbReference type="SMART" id="SM00181">
    <property type="entry name" value="EGF"/>
    <property type="match status" value="4"/>
</dbReference>
<dbReference type="PROSITE" id="PS50024">
    <property type="entry name" value="SEA"/>
    <property type="match status" value="1"/>
</dbReference>
<keyword evidence="10" id="KW-0472">Membrane</keyword>
<dbReference type="OrthoDB" id="4062651at2759"/>
<dbReference type="Pfam" id="PF01390">
    <property type="entry name" value="SEA"/>
    <property type="match status" value="1"/>
</dbReference>
<accession>A0A8J9YT36</accession>
<gene>
    <name evidence="14" type="primary">MATN2</name>
    <name evidence="14" type="ORF">BLAG_LOCUS4969</name>
</gene>
<dbReference type="PANTHER" id="PTHR47333:SF4">
    <property type="entry name" value="EGF-LIKE DOMAIN-CONTAINING PROTEIN"/>
    <property type="match status" value="1"/>
</dbReference>
<keyword evidence="10" id="KW-0812">Transmembrane</keyword>
<reference evidence="14" key="1">
    <citation type="submission" date="2022-01" db="EMBL/GenBank/DDBJ databases">
        <authorList>
            <person name="Braso-Vives M."/>
        </authorList>
    </citation>
    <scope>NUCLEOTIDE SEQUENCE</scope>
</reference>
<dbReference type="Pfam" id="PF14670">
    <property type="entry name" value="FXa_inhibition"/>
    <property type="match status" value="1"/>
</dbReference>
<dbReference type="PANTHER" id="PTHR47333">
    <property type="entry name" value="VON WILLEBRAND FACTOR C AND EGF DOMAIN-CONTAINING PROTEIN"/>
    <property type="match status" value="1"/>
</dbReference>
<dbReference type="GO" id="GO:0005576">
    <property type="term" value="C:extracellular region"/>
    <property type="evidence" value="ECO:0007669"/>
    <property type="project" value="UniProtKB-SubCell"/>
</dbReference>
<dbReference type="InterPro" id="IPR009030">
    <property type="entry name" value="Growth_fac_rcpt_cys_sf"/>
</dbReference>
<feature type="signal peptide" evidence="11">
    <location>
        <begin position="1"/>
        <end position="24"/>
    </location>
</feature>
<dbReference type="InterPro" id="IPR052080">
    <property type="entry name" value="vWF_C/EGF_Fibrillin"/>
</dbReference>
<dbReference type="FunFam" id="2.10.25.10:FF:000005">
    <property type="entry name" value="Fibrillin 2"/>
    <property type="match status" value="1"/>
</dbReference>
<dbReference type="InterPro" id="IPR036364">
    <property type="entry name" value="SEA_dom_sf"/>
</dbReference>
<dbReference type="PROSITE" id="PS50026">
    <property type="entry name" value="EGF_3"/>
    <property type="match status" value="2"/>
</dbReference>
<evidence type="ECO:0000256" key="6">
    <source>
        <dbReference type="ARBA" id="ARBA00023157"/>
    </source>
</evidence>
<proteinExistence type="predicted"/>
<dbReference type="SUPFAM" id="SSF57184">
    <property type="entry name" value="Growth factor receptor domain"/>
    <property type="match status" value="2"/>
</dbReference>
<keyword evidence="2" id="KW-0964">Secreted</keyword>
<keyword evidence="5" id="KW-0677">Repeat</keyword>
<dbReference type="AlphaFoldDB" id="A0A8J9YT36"/>
<evidence type="ECO:0000256" key="5">
    <source>
        <dbReference type="ARBA" id="ARBA00022737"/>
    </source>
</evidence>
<dbReference type="EMBL" id="OV696697">
    <property type="protein sequence ID" value="CAH1241234.1"/>
    <property type="molecule type" value="Genomic_DNA"/>
</dbReference>
<evidence type="ECO:0000256" key="3">
    <source>
        <dbReference type="ARBA" id="ARBA00022536"/>
    </source>
</evidence>
<organism evidence="14 15">
    <name type="scientific">Branchiostoma lanceolatum</name>
    <name type="common">Common lancelet</name>
    <name type="synonym">Amphioxus lanceolatum</name>
    <dbReference type="NCBI Taxonomy" id="7740"/>
    <lineage>
        <taxon>Eukaryota</taxon>
        <taxon>Metazoa</taxon>
        <taxon>Chordata</taxon>
        <taxon>Cephalochordata</taxon>
        <taxon>Leptocardii</taxon>
        <taxon>Amphioxiformes</taxon>
        <taxon>Branchiostomatidae</taxon>
        <taxon>Branchiostoma</taxon>
    </lineage>
</organism>
<evidence type="ECO:0000259" key="13">
    <source>
        <dbReference type="PROSITE" id="PS50026"/>
    </source>
</evidence>
<sequence>MERPSWMLFAQVFVGLLLVTEVYSSDRCTVTKTRVVSEQVTYSRSYSSVYYIDCGFWGWNRCPRYRTSYRTEYGTQYSTQQYEESTDCHHGNCTVEGTCSCDHGYAGTTCQDDIDECAGQTTDCAQVCVNTPGSYRCACYEGFVLHNTTHCQDEDECATENHDCSHSCNNTYGNFTCGCRVGYDFDSSTRKCVDTDECLDNNGSCQHNCTNSNGSFVCLCADGYTLMPDGTTCTASVLTTSAPRPTTKNPETTTKLTTQTTDSSSLTIYKAKVTITTIQGRPVVFSDELATPGSQLFVQTATVVENWMSTILRRSPIQNAFKRSKVTSFHQGSVIAGIDLYLSRQQEVVSPSYVRDVILAGVLNNTIDSPGSSLGIQANSLQVTQPGEGEVDRTAENGTIAAIVIVLVALLLAVVGVAAFFYRRRRSKLRMDRARTIYGVRNGQNGTLNNLSERPTQQSYANNIYDNPCFEGNATRPQQSCATLQDLAAVAPPLPNRPPSLTKVGNENPQVNGSEKLSNDLVVANLKKQENHYEVCGPGVSSKVNSSEPKKDEDGYELPAKTFDPSIFDDIMKD</sequence>
<dbReference type="InterPro" id="IPR001881">
    <property type="entry name" value="EGF-like_Ca-bd_dom"/>
</dbReference>
<evidence type="ECO:0000256" key="4">
    <source>
        <dbReference type="ARBA" id="ARBA00022729"/>
    </source>
</evidence>
<keyword evidence="10" id="KW-1133">Transmembrane helix</keyword>
<evidence type="ECO:0000256" key="1">
    <source>
        <dbReference type="ARBA" id="ARBA00004613"/>
    </source>
</evidence>
<evidence type="ECO:0000256" key="8">
    <source>
        <dbReference type="PROSITE-ProRule" id="PRU00076"/>
    </source>
</evidence>
<comment type="caution">
    <text evidence="8">Lacks conserved residue(s) required for the propagation of feature annotation.</text>
</comment>
<keyword evidence="4 11" id="KW-0732">Signal</keyword>
<feature type="transmembrane region" description="Helical" evidence="10">
    <location>
        <begin position="400"/>
        <end position="422"/>
    </location>
</feature>
<comment type="subcellular location">
    <subcellularLocation>
        <location evidence="1">Secreted</location>
    </subcellularLocation>
</comment>
<dbReference type="Gene3D" id="3.30.70.960">
    <property type="entry name" value="SEA domain"/>
    <property type="match status" value="1"/>
</dbReference>
<keyword evidence="15" id="KW-1185">Reference proteome</keyword>
<evidence type="ECO:0000256" key="11">
    <source>
        <dbReference type="SAM" id="SignalP"/>
    </source>
</evidence>
<evidence type="ECO:0000256" key="10">
    <source>
        <dbReference type="SAM" id="Phobius"/>
    </source>
</evidence>
<feature type="domain" description="EGF-like" evidence="13">
    <location>
        <begin position="194"/>
        <end position="234"/>
    </location>
</feature>
<dbReference type="GO" id="GO:0005509">
    <property type="term" value="F:calcium ion binding"/>
    <property type="evidence" value="ECO:0007669"/>
    <property type="project" value="InterPro"/>
</dbReference>
<feature type="domain" description="EGF-like" evidence="13">
    <location>
        <begin position="113"/>
        <end position="152"/>
    </location>
</feature>
<feature type="region of interest" description="Disordered" evidence="9">
    <location>
        <begin position="536"/>
        <end position="562"/>
    </location>
</feature>
<dbReference type="InterPro" id="IPR000152">
    <property type="entry name" value="EGF-type_Asp/Asn_hydroxyl_site"/>
</dbReference>
<evidence type="ECO:0000313" key="15">
    <source>
        <dbReference type="Proteomes" id="UP000838412"/>
    </source>
</evidence>
<dbReference type="PROSITE" id="PS01187">
    <property type="entry name" value="EGF_CA"/>
    <property type="match status" value="1"/>
</dbReference>
<keyword evidence="7" id="KW-0325">Glycoprotein</keyword>
<evidence type="ECO:0000313" key="14">
    <source>
        <dbReference type="EMBL" id="CAH1241234.1"/>
    </source>
</evidence>
<evidence type="ECO:0000259" key="12">
    <source>
        <dbReference type="PROSITE" id="PS50024"/>
    </source>
</evidence>
<dbReference type="PROSITE" id="PS00022">
    <property type="entry name" value="EGF_1"/>
    <property type="match status" value="1"/>
</dbReference>
<dbReference type="FunFam" id="2.10.25.10:FF:000240">
    <property type="entry name" value="Vitamin K-dependent protein S"/>
    <property type="match status" value="1"/>
</dbReference>
<keyword evidence="6" id="KW-1015">Disulfide bond</keyword>
<dbReference type="SMART" id="SM00179">
    <property type="entry name" value="EGF_CA"/>
    <property type="match status" value="3"/>
</dbReference>
<evidence type="ECO:0000256" key="2">
    <source>
        <dbReference type="ARBA" id="ARBA00022525"/>
    </source>
</evidence>
<evidence type="ECO:0000256" key="7">
    <source>
        <dbReference type="ARBA" id="ARBA00023180"/>
    </source>
</evidence>
<feature type="chain" id="PRO_5035466279" evidence="11">
    <location>
        <begin position="25"/>
        <end position="574"/>
    </location>
</feature>
<dbReference type="SUPFAM" id="SSF82671">
    <property type="entry name" value="SEA domain"/>
    <property type="match status" value="1"/>
</dbReference>
<dbReference type="PROSITE" id="PS00010">
    <property type="entry name" value="ASX_HYDROXYL"/>
    <property type="match status" value="3"/>
</dbReference>
<name>A0A8J9YT36_BRALA</name>
<evidence type="ECO:0000256" key="9">
    <source>
        <dbReference type="SAM" id="MobiDB-lite"/>
    </source>
</evidence>
<dbReference type="Pfam" id="PF07645">
    <property type="entry name" value="EGF_CA"/>
    <property type="match status" value="2"/>
</dbReference>
<dbReference type="InterPro" id="IPR049883">
    <property type="entry name" value="NOTCH1_EGF-like"/>
</dbReference>
<dbReference type="Gene3D" id="2.10.25.10">
    <property type="entry name" value="Laminin"/>
    <property type="match status" value="4"/>
</dbReference>
<dbReference type="GO" id="GO:0071944">
    <property type="term" value="C:cell periphery"/>
    <property type="evidence" value="ECO:0007669"/>
    <property type="project" value="UniProtKB-ARBA"/>
</dbReference>
<dbReference type="InterPro" id="IPR000742">
    <property type="entry name" value="EGF"/>
</dbReference>
<dbReference type="InterPro" id="IPR018097">
    <property type="entry name" value="EGF_Ca-bd_CS"/>
</dbReference>
<dbReference type="Proteomes" id="UP000838412">
    <property type="component" value="Chromosome 12"/>
</dbReference>
<keyword evidence="3 8" id="KW-0245">EGF-like domain</keyword>
<feature type="domain" description="SEA" evidence="12">
    <location>
        <begin position="265"/>
        <end position="388"/>
    </location>
</feature>
<protein>
    <submittedName>
        <fullName evidence="14">MATN2 protein</fullName>
    </submittedName>
</protein>
<dbReference type="InterPro" id="IPR000082">
    <property type="entry name" value="SEA_dom"/>
</dbReference>